<accession>A0ABT8EXT6</accession>
<feature type="compositionally biased region" description="Basic and acidic residues" evidence="1">
    <location>
        <begin position="26"/>
        <end position="43"/>
    </location>
</feature>
<evidence type="ECO:0000313" key="3">
    <source>
        <dbReference type="Proteomes" id="UP001168537"/>
    </source>
</evidence>
<feature type="region of interest" description="Disordered" evidence="1">
    <location>
        <begin position="140"/>
        <end position="183"/>
    </location>
</feature>
<feature type="compositionally biased region" description="Basic and acidic residues" evidence="1">
    <location>
        <begin position="66"/>
        <end position="93"/>
    </location>
</feature>
<feature type="compositionally biased region" description="Polar residues" evidence="1">
    <location>
        <begin position="158"/>
        <end position="173"/>
    </location>
</feature>
<proteinExistence type="predicted"/>
<evidence type="ECO:0008006" key="4">
    <source>
        <dbReference type="Google" id="ProtNLM"/>
    </source>
</evidence>
<evidence type="ECO:0000256" key="1">
    <source>
        <dbReference type="SAM" id="MobiDB-lite"/>
    </source>
</evidence>
<comment type="caution">
    <text evidence="2">The sequence shown here is derived from an EMBL/GenBank/DDBJ whole genome shotgun (WGS) entry which is preliminary data.</text>
</comment>
<name>A0ABT8EXT6_9ACTN</name>
<gene>
    <name evidence="2" type="ORF">QWY29_16375</name>
</gene>
<organism evidence="2 3">
    <name type="scientific">Nocardioides abyssi</name>
    <dbReference type="NCBI Taxonomy" id="3058370"/>
    <lineage>
        <taxon>Bacteria</taxon>
        <taxon>Bacillati</taxon>
        <taxon>Actinomycetota</taxon>
        <taxon>Actinomycetes</taxon>
        <taxon>Propionibacteriales</taxon>
        <taxon>Nocardioidaceae</taxon>
        <taxon>Nocardioides</taxon>
    </lineage>
</organism>
<evidence type="ECO:0000313" key="2">
    <source>
        <dbReference type="EMBL" id="MDN4162947.1"/>
    </source>
</evidence>
<protein>
    <recommendedName>
        <fullName evidence="4">DUF4355 domain-containing protein</fullName>
    </recommendedName>
</protein>
<feature type="region of interest" description="Disordered" evidence="1">
    <location>
        <begin position="1"/>
        <end position="93"/>
    </location>
</feature>
<dbReference type="EMBL" id="JAUHJR010000008">
    <property type="protein sequence ID" value="MDN4162947.1"/>
    <property type="molecule type" value="Genomic_DNA"/>
</dbReference>
<feature type="compositionally biased region" description="Basic and acidic residues" evidence="1">
    <location>
        <begin position="1"/>
        <end position="14"/>
    </location>
</feature>
<keyword evidence="3" id="KW-1185">Reference proteome</keyword>
<dbReference type="Proteomes" id="UP001168537">
    <property type="component" value="Unassembled WGS sequence"/>
</dbReference>
<dbReference type="RefSeq" id="WP_300962102.1">
    <property type="nucleotide sequence ID" value="NZ_JAUHJR010000008.1"/>
</dbReference>
<reference evidence="2" key="1">
    <citation type="submission" date="2023-06" db="EMBL/GenBank/DDBJ databases">
        <title>Draft genome sequence of Nocardioides sp. SOB72.</title>
        <authorList>
            <person name="Zhang G."/>
        </authorList>
    </citation>
    <scope>NUCLEOTIDE SEQUENCE</scope>
    <source>
        <strain evidence="2">SOB72</strain>
    </source>
</reference>
<sequence>MSDEVKVTDSEKDALLSMVNGEEAGTEEKTAMTTEVKTEEVKATTEANASEDSQEKDSEREDSEDDWKARARLWESRADKDKARADSAESRVSELEKQLADLQTTVKADSLRWQVAAKYGISEEDVALFLTATDEETLTKQAERLSQTSAKTPKPDTAQGTRASTGPLSTKQQGAAALEGLFN</sequence>